<dbReference type="Proteomes" id="UP000004028">
    <property type="component" value="Unassembled WGS sequence"/>
</dbReference>
<dbReference type="RefSeq" id="WP_004033828.1">
    <property type="nucleotide sequence ID" value="NZ_GG704759.1"/>
</dbReference>
<accession>D2ZR94</accession>
<comment type="caution">
    <text evidence="1">The sequence shown here is derived from an EMBL/GenBank/DDBJ whole genome shotgun (WGS) entry which is preliminary data.</text>
</comment>
<dbReference type="AlphaFoldDB" id="D2ZR94"/>
<dbReference type="PATRIC" id="fig|521002.11.peg.1335"/>
<organism evidence="1 2">
    <name type="scientific">Methanobrevibacter smithii DSM 2374</name>
    <dbReference type="NCBI Taxonomy" id="521002"/>
    <lineage>
        <taxon>Archaea</taxon>
        <taxon>Methanobacteriati</taxon>
        <taxon>Methanobacteriota</taxon>
        <taxon>Methanomada group</taxon>
        <taxon>Methanobacteria</taxon>
        <taxon>Methanobacteriales</taxon>
        <taxon>Methanobacteriaceae</taxon>
        <taxon>Methanobrevibacter</taxon>
    </lineage>
</organism>
<dbReference type="InterPro" id="IPR033788">
    <property type="entry name" value="VbhA-like"/>
</dbReference>
<proteinExistence type="predicted"/>
<evidence type="ECO:0000313" key="1">
    <source>
        <dbReference type="EMBL" id="EFC93792.1"/>
    </source>
</evidence>
<evidence type="ECO:0008006" key="3">
    <source>
        <dbReference type="Google" id="ProtNLM"/>
    </source>
</evidence>
<dbReference type="HOGENOM" id="CLU_3163189_0_0_2"/>
<evidence type="ECO:0000313" key="2">
    <source>
        <dbReference type="Proteomes" id="UP000004028"/>
    </source>
</evidence>
<protein>
    <recommendedName>
        <fullName evidence="3">SHOCT domain-containing protein</fullName>
    </recommendedName>
</protein>
<reference evidence="1 2" key="1">
    <citation type="submission" date="2010-01" db="EMBL/GenBank/DDBJ databases">
        <authorList>
            <person name="Weinstock G."/>
            <person name="Sodergren E."/>
            <person name="Clifton S."/>
            <person name="Fulton L."/>
            <person name="Fulton B."/>
            <person name="Courtney L."/>
            <person name="Fronick C."/>
            <person name="Harrison M."/>
            <person name="Strong C."/>
            <person name="Farmer C."/>
            <person name="Delahaunty K."/>
            <person name="Markovic C."/>
            <person name="Hall O."/>
            <person name="Minx P."/>
            <person name="Tomlinson C."/>
            <person name="Mitreva M."/>
            <person name="Nelson J."/>
            <person name="Hou S."/>
            <person name="Wollam A."/>
            <person name="Pepin K.H."/>
            <person name="Johnson M."/>
            <person name="Bhonagiri V."/>
            <person name="Nash W.E."/>
            <person name="Warren W."/>
            <person name="Chinwalla A."/>
            <person name="Mardis E.R."/>
            <person name="Wilson R.K."/>
        </authorList>
    </citation>
    <scope>NUCLEOTIDE SEQUENCE [LARGE SCALE GENOMIC DNA]</scope>
    <source>
        <strain evidence="1 2">DSM 2374</strain>
    </source>
</reference>
<name>D2ZR94_METSM</name>
<dbReference type="EMBL" id="ABYV02000006">
    <property type="protein sequence ID" value="EFC93792.1"/>
    <property type="molecule type" value="Genomic_DNA"/>
</dbReference>
<sequence length="47" mass="5501">MNSQKKVKPFNPFGGEIFDDQSIMDLNQELINGDITLEEYNQRIKEL</sequence>
<dbReference type="CDD" id="cd11586">
    <property type="entry name" value="VbhA_like"/>
    <property type="match status" value="1"/>
</dbReference>
<gene>
    <name evidence="1" type="ORF">METSMIF1_03378</name>
</gene>